<accession>A0A101GZU3</accession>
<evidence type="ECO:0000313" key="1">
    <source>
        <dbReference type="EMBL" id="KUK67453.1"/>
    </source>
</evidence>
<reference evidence="2" key="1">
    <citation type="journal article" date="2015" name="MBio">
        <title>Genome-Resolved Metagenomic Analysis Reveals Roles for Candidate Phyla and Other Microbial Community Members in Biogeochemical Transformations in Oil Reservoirs.</title>
        <authorList>
            <person name="Hu P."/>
            <person name="Tom L."/>
            <person name="Singh A."/>
            <person name="Thomas B.C."/>
            <person name="Baker B.J."/>
            <person name="Piceno Y.M."/>
            <person name="Andersen G.L."/>
            <person name="Banfield J.F."/>
        </authorList>
    </citation>
    <scope>NUCLEOTIDE SEQUENCE [LARGE SCALE GENOMIC DNA]</scope>
</reference>
<dbReference type="Proteomes" id="UP000053469">
    <property type="component" value="Unassembled WGS sequence"/>
</dbReference>
<comment type="caution">
    <text evidence="1">The sequence shown here is derived from an EMBL/GenBank/DDBJ whole genome shotgun (WGS) entry which is preliminary data.</text>
</comment>
<dbReference type="InterPro" id="IPR036412">
    <property type="entry name" value="HAD-like_sf"/>
</dbReference>
<dbReference type="SUPFAM" id="SSF56784">
    <property type="entry name" value="HAD-like"/>
    <property type="match status" value="1"/>
</dbReference>
<organism evidence="1 2">
    <name type="scientific">candidate division WS6 bacterium 36_33</name>
    <dbReference type="NCBI Taxonomy" id="1641388"/>
    <lineage>
        <taxon>Bacteria</taxon>
        <taxon>Candidatus Dojkabacteria</taxon>
    </lineage>
</organism>
<dbReference type="InterPro" id="IPR023214">
    <property type="entry name" value="HAD_sf"/>
</dbReference>
<feature type="non-terminal residue" evidence="1">
    <location>
        <position position="1"/>
    </location>
</feature>
<name>A0A101GZU3_9BACT</name>
<protein>
    <submittedName>
        <fullName evidence="1">HAD-like domain</fullName>
    </submittedName>
</protein>
<dbReference type="Gene3D" id="3.40.50.1000">
    <property type="entry name" value="HAD superfamily/HAD-like"/>
    <property type="match status" value="1"/>
</dbReference>
<evidence type="ECO:0000313" key="2">
    <source>
        <dbReference type="Proteomes" id="UP000053469"/>
    </source>
</evidence>
<sequence length="138" mass="15649">LELILSSGRKVVFNSHAQDDWTQIKIQYIASQIGQVDTLPYVSVPITEDKNTESWLQAYSKVDTKPENTLTVGDNFTADIIPAIEAGCKSVVWINPRGYELPEDFILPEDIDLFIVENIEQLRDLNINSRYSLTNTCE</sequence>
<gene>
    <name evidence="1" type="ORF">XD87_0128</name>
</gene>
<dbReference type="AlphaFoldDB" id="A0A101GZU3"/>
<proteinExistence type="predicted"/>
<dbReference type="Pfam" id="PF13242">
    <property type="entry name" value="Hydrolase_like"/>
    <property type="match status" value="1"/>
</dbReference>
<dbReference type="EMBL" id="LGGI01000010">
    <property type="protein sequence ID" value="KUK67453.1"/>
    <property type="molecule type" value="Genomic_DNA"/>
</dbReference>